<proteinExistence type="predicted"/>
<accession>A0ABV8YR20</accession>
<comment type="caution">
    <text evidence="1">The sequence shown here is derived from an EMBL/GenBank/DDBJ whole genome shotgun (WGS) entry which is preliminary data.</text>
</comment>
<evidence type="ECO:0000313" key="1">
    <source>
        <dbReference type="EMBL" id="MFC4467722.1"/>
    </source>
</evidence>
<gene>
    <name evidence="1" type="ORF">ACFPH6_24870</name>
</gene>
<name>A0ABV8YR20_9ACTN</name>
<evidence type="ECO:0000313" key="2">
    <source>
        <dbReference type="Proteomes" id="UP001596012"/>
    </source>
</evidence>
<reference evidence="2" key="1">
    <citation type="journal article" date="2019" name="Int. J. Syst. Evol. Microbiol.">
        <title>The Global Catalogue of Microorganisms (GCM) 10K type strain sequencing project: providing services to taxonomists for standard genome sequencing and annotation.</title>
        <authorList>
            <consortium name="The Broad Institute Genomics Platform"/>
            <consortium name="The Broad Institute Genome Sequencing Center for Infectious Disease"/>
            <person name="Wu L."/>
            <person name="Ma J."/>
        </authorList>
    </citation>
    <scope>NUCLEOTIDE SEQUENCE [LARGE SCALE GENOMIC DNA]</scope>
    <source>
        <strain evidence="2">DT43</strain>
    </source>
</reference>
<dbReference type="RefSeq" id="WP_386345207.1">
    <property type="nucleotide sequence ID" value="NZ_JBHSFG010000042.1"/>
</dbReference>
<sequence>MRDLTPDARTLFFLSQEVTRSRNGRVCTPRDVVFAHVLLKVATPELASGNLAARASTSPDMVQLGPELAAVITRETPEPVEMGELLEVAEEGNPDLADYLDLP</sequence>
<organism evidence="1 2">
    <name type="scientific">Streptomyces xiangluensis</name>
    <dbReference type="NCBI Taxonomy" id="2665720"/>
    <lineage>
        <taxon>Bacteria</taxon>
        <taxon>Bacillati</taxon>
        <taxon>Actinomycetota</taxon>
        <taxon>Actinomycetes</taxon>
        <taxon>Kitasatosporales</taxon>
        <taxon>Streptomycetaceae</taxon>
        <taxon>Streptomyces</taxon>
    </lineage>
</organism>
<dbReference type="Proteomes" id="UP001596012">
    <property type="component" value="Unassembled WGS sequence"/>
</dbReference>
<keyword evidence="2" id="KW-1185">Reference proteome</keyword>
<protein>
    <submittedName>
        <fullName evidence="1">Uncharacterized protein</fullName>
    </submittedName>
</protein>
<dbReference type="EMBL" id="JBHSFG010000042">
    <property type="protein sequence ID" value="MFC4467722.1"/>
    <property type="molecule type" value="Genomic_DNA"/>
</dbReference>